<dbReference type="Proteomes" id="UP000008204">
    <property type="component" value="Chromosome"/>
</dbReference>
<organism evidence="2 3">
    <name type="scientific">Rippkaea orientalis (strain PCC 8801 / RF-1)</name>
    <name type="common">Cyanothece sp. (strain PCC 8801)</name>
    <dbReference type="NCBI Taxonomy" id="41431"/>
    <lineage>
        <taxon>Bacteria</taxon>
        <taxon>Bacillati</taxon>
        <taxon>Cyanobacteriota</taxon>
        <taxon>Cyanophyceae</taxon>
        <taxon>Oscillatoriophycideae</taxon>
        <taxon>Chroococcales</taxon>
        <taxon>Aphanothecaceae</taxon>
        <taxon>Rippkaea</taxon>
        <taxon>Rippkaea orientalis</taxon>
    </lineage>
</organism>
<sequence length="258" mass="27914">MKIVVIGGSGLIGKKLVSKLREHEHEAIAASRSSGVNAVTGEGLAEVLVGVQVVVDVTSSPSFEDGAVLEFFSKSTQNLLAAEANAGVGHHIAISIVGVDRIPDSGYMRAKVAQEQLIQSAAIPYTILRATQFFEFIETIIAQFPTDGQTVHLPPALIQPIWSEDVVDALVEITLGVPVNDIIDVGGPERFRFEEITRQFLSATQDTRQVVVDSHARYFGASLSDQLVPEGNSRIGSTRFEDWLNRSISSKSALNYHC</sequence>
<dbReference type="eggNOG" id="COG0702">
    <property type="taxonomic scope" value="Bacteria"/>
</dbReference>
<feature type="domain" description="NAD(P)-binding" evidence="1">
    <location>
        <begin position="7"/>
        <end position="133"/>
    </location>
</feature>
<dbReference type="InterPro" id="IPR036291">
    <property type="entry name" value="NAD(P)-bd_dom_sf"/>
</dbReference>
<dbReference type="HOGENOM" id="CLU_007383_5_2_3"/>
<dbReference type="PANTHER" id="PTHR12126">
    <property type="entry name" value="NADH-UBIQUINONE OXIDOREDUCTASE 39 KDA SUBUNIT-RELATED"/>
    <property type="match status" value="1"/>
</dbReference>
<dbReference type="STRING" id="41431.PCC8801_1319"/>
<dbReference type="AlphaFoldDB" id="B7K3P1"/>
<dbReference type="EMBL" id="CP001287">
    <property type="protein sequence ID" value="ACK65383.1"/>
    <property type="molecule type" value="Genomic_DNA"/>
</dbReference>
<dbReference type="KEGG" id="cyp:PCC8801_1319"/>
<dbReference type="OrthoDB" id="152510at2"/>
<proteinExistence type="predicted"/>
<dbReference type="GO" id="GO:0044877">
    <property type="term" value="F:protein-containing complex binding"/>
    <property type="evidence" value="ECO:0007669"/>
    <property type="project" value="TreeGrafter"/>
</dbReference>
<keyword evidence="3" id="KW-1185">Reference proteome</keyword>
<protein>
    <submittedName>
        <fullName evidence="2">NAD-dependent epimerase/dehydratase</fullName>
    </submittedName>
</protein>
<dbReference type="RefSeq" id="WP_012594657.1">
    <property type="nucleotide sequence ID" value="NC_011726.1"/>
</dbReference>
<name>B7K3P1_RIPO1</name>
<evidence type="ECO:0000313" key="2">
    <source>
        <dbReference type="EMBL" id="ACK65383.1"/>
    </source>
</evidence>
<dbReference type="InterPro" id="IPR051207">
    <property type="entry name" value="ComplexI_NDUFA9_subunit"/>
</dbReference>
<evidence type="ECO:0000313" key="3">
    <source>
        <dbReference type="Proteomes" id="UP000008204"/>
    </source>
</evidence>
<accession>B7K3P1</accession>
<dbReference type="InterPro" id="IPR016040">
    <property type="entry name" value="NAD(P)-bd_dom"/>
</dbReference>
<reference evidence="3" key="1">
    <citation type="journal article" date="2011" name="MBio">
        <title>Novel metabolic attributes of the genus Cyanothece, comprising a group of unicellular nitrogen-fixing Cyanobacteria.</title>
        <authorList>
            <person name="Bandyopadhyay A."/>
            <person name="Elvitigala T."/>
            <person name="Welsh E."/>
            <person name="Stockel J."/>
            <person name="Liberton M."/>
            <person name="Min H."/>
            <person name="Sherman L.A."/>
            <person name="Pakrasi H.B."/>
        </authorList>
    </citation>
    <scope>NUCLEOTIDE SEQUENCE [LARGE SCALE GENOMIC DNA]</scope>
    <source>
        <strain evidence="3">PCC 8801</strain>
    </source>
</reference>
<dbReference type="PANTHER" id="PTHR12126:SF11">
    <property type="entry name" value="NADH DEHYDROGENASE [UBIQUINONE] 1 ALPHA SUBCOMPLEX SUBUNIT 9, MITOCHONDRIAL"/>
    <property type="match status" value="1"/>
</dbReference>
<dbReference type="SUPFAM" id="SSF51735">
    <property type="entry name" value="NAD(P)-binding Rossmann-fold domains"/>
    <property type="match status" value="1"/>
</dbReference>
<dbReference type="Gene3D" id="3.40.50.720">
    <property type="entry name" value="NAD(P)-binding Rossmann-like Domain"/>
    <property type="match status" value="1"/>
</dbReference>
<dbReference type="Pfam" id="PF13460">
    <property type="entry name" value="NAD_binding_10"/>
    <property type="match status" value="1"/>
</dbReference>
<evidence type="ECO:0000259" key="1">
    <source>
        <dbReference type="Pfam" id="PF13460"/>
    </source>
</evidence>
<gene>
    <name evidence="2" type="ordered locus">PCC8801_1319</name>
</gene>